<evidence type="ECO:0000313" key="2">
    <source>
        <dbReference type="Proteomes" id="UP000321331"/>
    </source>
</evidence>
<dbReference type="AlphaFoldDB" id="A0A5C6TFE6"/>
<dbReference type="EMBL" id="VMNF01000004">
    <property type="protein sequence ID" value="TXC09044.1"/>
    <property type="molecule type" value="Genomic_DNA"/>
</dbReference>
<name>A0A5C6TFE6_FUSOC</name>
<accession>A0A5C6TFE6</accession>
<reference evidence="1 2" key="1">
    <citation type="submission" date="2019-07" db="EMBL/GenBank/DDBJ databases">
        <title>The First High-Quality Draft Genome Sequence of the Causal Agent of the Current Panama Disease Epidemic.</title>
        <authorList>
            <person name="Warmington R.J."/>
            <person name="Kay W."/>
            <person name="Jeffries A."/>
            <person name="Bebber D."/>
            <person name="Moore K."/>
            <person name="Studholme D.J."/>
        </authorList>
    </citation>
    <scope>NUCLEOTIDE SEQUENCE [LARGE SCALE GENOMIC DNA]</scope>
    <source>
        <strain evidence="1 2">TR4</strain>
    </source>
</reference>
<gene>
    <name evidence="1" type="ORF">FocTR4_00005044</name>
</gene>
<protein>
    <submittedName>
        <fullName evidence="1">Uncharacterized protein</fullName>
    </submittedName>
</protein>
<evidence type="ECO:0000313" key="1">
    <source>
        <dbReference type="EMBL" id="TXC09044.1"/>
    </source>
</evidence>
<sequence>MPQIGPIDAFMNDIWDHGHIDVASTQHNATLLVPVTVSSSRAIHEWMDGLTHALGCPQSARGLFLIAIEPSPLLKSRFGLLIAQRQNSNFTMIEQGLDRIAYDAAPTGDLLAQKCPRSPFHGPHGTATDVFGKSVRAAARIRHVAQMVDASSRMTHIGTRSKASCVFPFYHDGAVSSRVKAHDRSPAVLL</sequence>
<organism evidence="1 2">
    <name type="scientific">Fusarium oxysporum f. sp. cubense</name>
    <dbReference type="NCBI Taxonomy" id="61366"/>
    <lineage>
        <taxon>Eukaryota</taxon>
        <taxon>Fungi</taxon>
        <taxon>Dikarya</taxon>
        <taxon>Ascomycota</taxon>
        <taxon>Pezizomycotina</taxon>
        <taxon>Sordariomycetes</taxon>
        <taxon>Hypocreomycetidae</taxon>
        <taxon>Hypocreales</taxon>
        <taxon>Nectriaceae</taxon>
        <taxon>Fusarium</taxon>
        <taxon>Fusarium oxysporum species complex</taxon>
    </lineage>
</organism>
<dbReference type="Proteomes" id="UP000321331">
    <property type="component" value="Unassembled WGS sequence"/>
</dbReference>
<proteinExistence type="predicted"/>
<comment type="caution">
    <text evidence="1">The sequence shown here is derived from an EMBL/GenBank/DDBJ whole genome shotgun (WGS) entry which is preliminary data.</text>
</comment>